<accession>A0A4W2C7P4</accession>
<comment type="pathway">
    <text evidence="2 10">Fermentation; pyruvate fermentation to lactate; (S)-lactate from pyruvate: step 1/1.</text>
</comment>
<organism evidence="13 15">
    <name type="scientific">Bos indicus x Bos taurus</name>
    <name type="common">Hybrid cattle</name>
    <dbReference type="NCBI Taxonomy" id="30522"/>
    <lineage>
        <taxon>Eukaryota</taxon>
        <taxon>Metazoa</taxon>
        <taxon>Chordata</taxon>
        <taxon>Craniata</taxon>
        <taxon>Vertebrata</taxon>
        <taxon>Euteleostomi</taxon>
        <taxon>Mammalia</taxon>
        <taxon>Eutheria</taxon>
        <taxon>Laurasiatheria</taxon>
        <taxon>Artiodactyla</taxon>
        <taxon>Ruminantia</taxon>
        <taxon>Pecora</taxon>
        <taxon>Bovidae</taxon>
        <taxon>Bovinae</taxon>
        <taxon>Bos</taxon>
    </lineage>
</organism>
<dbReference type="GO" id="GO:0005737">
    <property type="term" value="C:cytoplasm"/>
    <property type="evidence" value="ECO:0007669"/>
    <property type="project" value="UniProtKB-SubCell"/>
</dbReference>
<dbReference type="SUPFAM" id="SSF56327">
    <property type="entry name" value="LDH C-terminal domain-like"/>
    <property type="match status" value="1"/>
</dbReference>
<dbReference type="Gene3D" id="3.40.50.720">
    <property type="entry name" value="NAD(P)-binding Rossmann-like Domain"/>
    <property type="match status" value="2"/>
</dbReference>
<keyword evidence="4" id="KW-0963">Cytoplasm</keyword>
<dbReference type="InterPro" id="IPR001236">
    <property type="entry name" value="Lactate/malate_DH_N"/>
</dbReference>
<evidence type="ECO:0000256" key="9">
    <source>
        <dbReference type="ARBA" id="ARBA00049258"/>
    </source>
</evidence>
<dbReference type="PROSITE" id="PS00064">
    <property type="entry name" value="L_LDH"/>
    <property type="match status" value="1"/>
</dbReference>
<comment type="catalytic activity">
    <reaction evidence="9 10">
        <text>(S)-lactate + NAD(+) = pyruvate + NADH + H(+)</text>
        <dbReference type="Rhea" id="RHEA:23444"/>
        <dbReference type="ChEBI" id="CHEBI:15361"/>
        <dbReference type="ChEBI" id="CHEBI:15378"/>
        <dbReference type="ChEBI" id="CHEBI:16651"/>
        <dbReference type="ChEBI" id="CHEBI:57540"/>
        <dbReference type="ChEBI" id="CHEBI:57945"/>
        <dbReference type="EC" id="1.1.1.27"/>
    </reaction>
</comment>
<dbReference type="SUPFAM" id="SSF51735">
    <property type="entry name" value="NAD(P)-binding Rossmann-fold domains"/>
    <property type="match status" value="1"/>
</dbReference>
<evidence type="ECO:0000313" key="14">
    <source>
        <dbReference type="Ensembl" id="ENSBIXP00005020849.1"/>
    </source>
</evidence>
<evidence type="ECO:0000313" key="16">
    <source>
        <dbReference type="Proteomes" id="UP000429181"/>
    </source>
</evidence>
<dbReference type="InterPro" id="IPR036291">
    <property type="entry name" value="NAD(P)-bd_dom_sf"/>
</dbReference>
<dbReference type="InterPro" id="IPR018177">
    <property type="entry name" value="L-lactate_DH_AS"/>
</dbReference>
<comment type="function">
    <text evidence="7">Possible role in sperm motility.</text>
</comment>
<reference evidence="13" key="2">
    <citation type="submission" date="2025-05" db="UniProtKB">
        <authorList>
            <consortium name="Ensembl"/>
        </authorList>
    </citation>
    <scope>IDENTIFICATION</scope>
</reference>
<keyword evidence="6 10" id="KW-0520">NAD</keyword>
<feature type="domain" description="Lactate/malate dehydrogenase C-terminal" evidence="12">
    <location>
        <begin position="106"/>
        <end position="173"/>
    </location>
</feature>
<dbReference type="GO" id="GO:0004459">
    <property type="term" value="F:L-lactate dehydrogenase (NAD+) activity"/>
    <property type="evidence" value="ECO:0007669"/>
    <property type="project" value="UniProtKB-EC"/>
</dbReference>
<evidence type="ECO:0000256" key="5">
    <source>
        <dbReference type="ARBA" id="ARBA00023002"/>
    </source>
</evidence>
<dbReference type="PROSITE" id="PS51257">
    <property type="entry name" value="PROKAR_LIPOPROTEIN"/>
    <property type="match status" value="1"/>
</dbReference>
<keyword evidence="5 10" id="KW-0560">Oxidoreductase</keyword>
<dbReference type="Ensembl" id="ENSBIXT00005050551.1">
    <property type="protein sequence ID" value="ENSBIXP00005020849.1"/>
    <property type="gene ID" value="ENSBIXG00005023917.1"/>
</dbReference>
<reference evidence="15 16" key="1">
    <citation type="submission" date="2018-11" db="EMBL/GenBank/DDBJ databases">
        <title>Haplotype-resolved cattle genomes.</title>
        <authorList>
            <person name="Low W.Y."/>
            <person name="Tearle R."/>
            <person name="Bickhart D.M."/>
            <person name="Rosen B.D."/>
            <person name="Koren S."/>
            <person name="Rhie A."/>
            <person name="Hiendleder S."/>
            <person name="Phillippy A.M."/>
            <person name="Smith T.P.L."/>
            <person name="Williams J.L."/>
        </authorList>
    </citation>
    <scope>NUCLEOTIDE SEQUENCE [LARGE SCALE GENOMIC DNA]</scope>
</reference>
<dbReference type="InterPro" id="IPR022383">
    <property type="entry name" value="Lactate/malate_DH_C"/>
</dbReference>
<evidence type="ECO:0000259" key="12">
    <source>
        <dbReference type="Pfam" id="PF02866"/>
    </source>
</evidence>
<evidence type="ECO:0000256" key="7">
    <source>
        <dbReference type="ARBA" id="ARBA00037359"/>
    </source>
</evidence>
<dbReference type="AlphaFoldDB" id="A0A4W2C7P4"/>
<dbReference type="Pfam" id="PF00056">
    <property type="entry name" value="Ldh_1_N"/>
    <property type="match status" value="1"/>
</dbReference>
<name>A0A4W2C7P4_BOBOX</name>
<dbReference type="PANTHER" id="PTHR43128">
    <property type="entry name" value="L-2-HYDROXYCARBOXYLATE DEHYDROGENASE (NAD(P)(+))"/>
    <property type="match status" value="1"/>
</dbReference>
<dbReference type="EC" id="1.1.1.27" evidence="10"/>
<dbReference type="GO" id="GO:0006089">
    <property type="term" value="P:lactate metabolic process"/>
    <property type="evidence" value="ECO:0007669"/>
    <property type="project" value="TreeGrafter"/>
</dbReference>
<comment type="similarity">
    <text evidence="3">Belongs to the LDH/MDH superfamily. LDH family.</text>
</comment>
<dbReference type="InterPro" id="IPR001557">
    <property type="entry name" value="L-lactate/malate_DH"/>
</dbReference>
<keyword evidence="15" id="KW-1185">Reference proteome</keyword>
<evidence type="ECO:0000256" key="10">
    <source>
        <dbReference type="RuleBase" id="RU000496"/>
    </source>
</evidence>
<evidence type="ECO:0000313" key="13">
    <source>
        <dbReference type="Ensembl" id="ENSBIXP00000002310.1"/>
    </source>
</evidence>
<proteinExistence type="inferred from homology"/>
<dbReference type="Proteomes" id="UP000314981">
    <property type="component" value="Chromosome 29"/>
</dbReference>
<comment type="subcellular location">
    <subcellularLocation>
        <location evidence="1">Cytoplasm</location>
    </subcellularLocation>
</comment>
<evidence type="ECO:0000256" key="1">
    <source>
        <dbReference type="ARBA" id="ARBA00004496"/>
    </source>
</evidence>
<dbReference type="InterPro" id="IPR015955">
    <property type="entry name" value="Lactate_DH/Glyco_Ohase_4_C"/>
</dbReference>
<dbReference type="Pfam" id="PF02866">
    <property type="entry name" value="Ldh_1_C"/>
    <property type="match status" value="1"/>
</dbReference>
<evidence type="ECO:0000256" key="4">
    <source>
        <dbReference type="ARBA" id="ARBA00022490"/>
    </source>
</evidence>
<protein>
    <recommendedName>
        <fullName evidence="10">L-lactate dehydrogenase</fullName>
        <ecNumber evidence="10">1.1.1.27</ecNumber>
    </recommendedName>
</protein>
<dbReference type="UniPathway" id="UPA00554">
    <property type="reaction ID" value="UER00611"/>
</dbReference>
<evidence type="ECO:0000256" key="8">
    <source>
        <dbReference type="ARBA" id="ARBA00038717"/>
    </source>
</evidence>
<evidence type="ECO:0000313" key="15">
    <source>
        <dbReference type="Proteomes" id="UP000314981"/>
    </source>
</evidence>
<evidence type="ECO:0000259" key="11">
    <source>
        <dbReference type="Pfam" id="PF00056"/>
    </source>
</evidence>
<dbReference type="PRINTS" id="PR00086">
    <property type="entry name" value="LLDHDRGNASE"/>
</dbReference>
<evidence type="ECO:0000256" key="6">
    <source>
        <dbReference type="ARBA" id="ARBA00023027"/>
    </source>
</evidence>
<dbReference type="Ensembl" id="ENSBIXT00000012160.1">
    <property type="protein sequence ID" value="ENSBIXP00000002310.1"/>
    <property type="gene ID" value="ENSBIXG00000008802.1"/>
</dbReference>
<comment type="subunit">
    <text evidence="8">Homotetramer. Interacts with RABL2/RABL2A; binds preferentially to GTP-bound RABL2.</text>
</comment>
<feature type="domain" description="Lactate/malate dehydrogenase N-terminal" evidence="11">
    <location>
        <begin position="22"/>
        <end position="80"/>
    </location>
</feature>
<dbReference type="Gene3D" id="3.90.110.10">
    <property type="entry name" value="Lactate dehydrogenase/glycoside hydrolase, family 4, C-terminal"/>
    <property type="match status" value="1"/>
</dbReference>
<evidence type="ECO:0000256" key="2">
    <source>
        <dbReference type="ARBA" id="ARBA00004843"/>
    </source>
</evidence>
<evidence type="ECO:0000256" key="3">
    <source>
        <dbReference type="ARBA" id="ARBA00006054"/>
    </source>
</evidence>
<gene>
    <name evidence="13" type="primary">LOC113885801</name>
    <name evidence="14" type="synonym">LDHC</name>
</gene>
<dbReference type="GeneTree" id="ENSGT00940000161479"/>
<dbReference type="PANTHER" id="PTHR43128:SF5">
    <property type="entry name" value="L-LACTATE DEHYDROGENASE C CHAIN"/>
    <property type="match status" value="1"/>
</dbReference>
<sequence>MSSVKEQLIENLIEEDEVSQSKITIVGTGAVGMACAICILLKDLADELALVDVVTDKLKGETMDLQHGSLFFNTPKIVSGKVDILTYVVWKLSGLPATRVIGSGCNLDSARFRYLIGQKLGVHPSSCHGWIIGEHGDSSVPLWSGVNVAGVALKSLDPKLGSDSDKDSWKNIHKEVVGRAHME</sequence>
<dbReference type="Proteomes" id="UP000429181">
    <property type="component" value="Chromosome 29"/>
</dbReference>